<feature type="compositionally biased region" description="Low complexity" evidence="2">
    <location>
        <begin position="654"/>
        <end position="665"/>
    </location>
</feature>
<evidence type="ECO:0000313" key="7">
    <source>
        <dbReference type="RefSeq" id="XP_005090741.1"/>
    </source>
</evidence>
<feature type="transmembrane region" description="Helical" evidence="3">
    <location>
        <begin position="919"/>
        <end position="940"/>
    </location>
</feature>
<keyword evidence="3" id="KW-0472">Membrane</keyword>
<dbReference type="PANTHER" id="PTHR11360">
    <property type="entry name" value="MONOCARBOXYLATE TRANSPORTER"/>
    <property type="match status" value="1"/>
</dbReference>
<dbReference type="InterPro" id="IPR036259">
    <property type="entry name" value="MFS_trans_sf"/>
</dbReference>
<keyword evidence="5" id="KW-1185">Reference proteome</keyword>
<dbReference type="RefSeq" id="XP_035827948.1">
    <property type="nucleotide sequence ID" value="XM_035972055.1"/>
</dbReference>
<evidence type="ECO:0000313" key="5">
    <source>
        <dbReference type="Proteomes" id="UP000694888"/>
    </source>
</evidence>
<evidence type="ECO:0000313" key="8">
    <source>
        <dbReference type="RefSeq" id="XP_035827948.1"/>
    </source>
</evidence>
<feature type="compositionally biased region" description="Basic and acidic residues" evidence="2">
    <location>
        <begin position="1136"/>
        <end position="1148"/>
    </location>
</feature>
<feature type="transmembrane region" description="Helical" evidence="3">
    <location>
        <begin position="524"/>
        <end position="544"/>
    </location>
</feature>
<sequence length="1199" mass="127461">MENPTSPELLVVSSPRVLPTKADLSSEVKDGNVTDGSMSLMNKAPVLIVQHIEQPPEEMGNSSELKVPNGADGDSAVAKAESGGVEEETSPESDDSKKDVDTSKAVTFAEDVEIYDLTSKAAMPITVSLDTPVHLVDHAGLALIAAEVPLEELKKDTASEDLTDSLTAAELETDSSEAEGKSSIAEISDERQSTPATRPSVLSLFKSSSVDKTSEGGGSSLKASENDVATEESKHTSSTTSGSEDQQEEAKVNGEEPTAHKEFTVVSVDESELPASEPQDRTVRAEDTVPLTEVHPLSGKTNGQSHSTDSFLHDTIGPLDNPAFLKTLHYSVSQPFDEDEHFGLQSNLDLHSVTTLQNTTSDLDGGWAWVVLCAAFLAQTIIGGSVYASGVLISAIVEEIDPDLTKASWVGSVFVCAQCLTGPFVGAALKKFGARIIVSLAGVVFTLGFLGASFSTTVGQLILTHGLIAGVGAGFILNPVFVIVGQYFCRYRGLACGLLATGAGAGMLTGGAIVSLLVRTYGLSGAYMLWSGVVFHLTAIGMLFRPSPEERFRQIEHEIRVKSSLNRQGSQQELTSGHNSMMSGLNSLFGSVNHSMMSGMDKISHGRRSVVSRNTSKLSNGEIDMPLLKAVLHKEMSRSSYSVSTNRSHHRSHVTSPTQTTSTSSKHQQLAPGTVGHGESNQLLSVNTEMNGTPTPTSPMNAISNGHLHTATSINSSHALGSSNHHLSNNVNSNGSVQHLNNNINSNSSSQLPLHHSSSQFFSTSTLTPSVTASSRLPPPSPTSTHGASTSLLNKPPPHRGRLLSAGSQSQYTSMSHISRRLSLRDHSHTGEYDNESLSSTLISQLRPRDAIAPRYALGSRSISTMMGSVASFPTSLAIIKDDLSRFEAYSSTTSHRRSLTGFAIQVLDSLRLLRNRPFLIFLLSNFMWAFGESPIMIYLPSYAVSKGTDKMQASFLYTSMGIGSMIGRLLSGLVAGDKDVGPVLLFTGSLGVAGMFVALSPAITSTMMEQVVVSCLLGLYTGALVPLTSLITIDLLGIGELGIGFGFLLMSQGLGYLIGPPLAGMIVKELGFARSFLFAGFLLMGASLFSMIMALFLGKQEDELDDDDHSLDDLERALQRISDSESDNSDEENDDKGGCGEERDDLGKGSASNISRLEGSTHGVADFIVSHSEGGGAEKEEEPVPVEEERLEPIMEVG</sequence>
<dbReference type="Gene3D" id="1.20.1250.20">
    <property type="entry name" value="MFS general substrate transporter like domains"/>
    <property type="match status" value="2"/>
</dbReference>
<gene>
    <name evidence="6 7 8 9 10" type="primary">LOC101851621</name>
</gene>
<feature type="transmembrane region" description="Helical" evidence="3">
    <location>
        <begin position="1044"/>
        <end position="1064"/>
    </location>
</feature>
<feature type="transmembrane region" description="Helical" evidence="3">
    <location>
        <begin position="952"/>
        <end position="972"/>
    </location>
</feature>
<feature type="region of interest" description="Disordered" evidence="2">
    <location>
        <begin position="168"/>
        <end position="313"/>
    </location>
</feature>
<feature type="transmembrane region" description="Helical" evidence="3">
    <location>
        <begin position="462"/>
        <end position="484"/>
    </location>
</feature>
<feature type="transmembrane region" description="Helical" evidence="3">
    <location>
        <begin position="436"/>
        <end position="456"/>
    </location>
</feature>
<feature type="transmembrane region" description="Helical" evidence="3">
    <location>
        <begin position="367"/>
        <end position="397"/>
    </location>
</feature>
<dbReference type="Proteomes" id="UP000694888">
    <property type="component" value="Unplaced"/>
</dbReference>
<dbReference type="SUPFAM" id="SSF103473">
    <property type="entry name" value="MFS general substrate transporter"/>
    <property type="match status" value="1"/>
</dbReference>
<evidence type="ECO:0000313" key="10">
    <source>
        <dbReference type="RefSeq" id="XP_035827951.1"/>
    </source>
</evidence>
<evidence type="ECO:0000313" key="9">
    <source>
        <dbReference type="RefSeq" id="XP_035827950.1"/>
    </source>
</evidence>
<keyword evidence="3" id="KW-0812">Transmembrane</keyword>
<dbReference type="RefSeq" id="XP_035827950.1">
    <property type="nucleotide sequence ID" value="XM_035972057.1"/>
</dbReference>
<feature type="compositionally biased region" description="Basic and acidic residues" evidence="2">
    <location>
        <begin position="278"/>
        <end position="287"/>
    </location>
</feature>
<comment type="subcellular location">
    <subcellularLocation>
        <location evidence="1">Membrane</location>
        <topology evidence="1">Multi-pass membrane protein</topology>
    </subcellularLocation>
</comment>
<dbReference type="RefSeq" id="XP_035827951.1">
    <property type="nucleotide sequence ID" value="XM_035972058.1"/>
</dbReference>
<dbReference type="PROSITE" id="PS50850">
    <property type="entry name" value="MFS"/>
    <property type="match status" value="1"/>
</dbReference>
<feature type="transmembrane region" description="Helical" evidence="3">
    <location>
        <begin position="409"/>
        <end position="429"/>
    </location>
</feature>
<protein>
    <submittedName>
        <fullName evidence="6 7">Uncharacterized protein LOC101851621</fullName>
    </submittedName>
</protein>
<feature type="compositionally biased region" description="Polar residues" evidence="2">
    <location>
        <begin position="299"/>
        <end position="310"/>
    </location>
</feature>
<feature type="compositionally biased region" description="Basic and acidic residues" evidence="2">
    <location>
        <begin position="248"/>
        <end position="263"/>
    </location>
</feature>
<name>A0ABM0JCT2_APLCA</name>
<dbReference type="InterPro" id="IPR020846">
    <property type="entry name" value="MFS_dom"/>
</dbReference>
<feature type="compositionally biased region" description="Acidic residues" evidence="2">
    <location>
        <begin position="1125"/>
        <end position="1135"/>
    </location>
</feature>
<evidence type="ECO:0000256" key="1">
    <source>
        <dbReference type="ARBA" id="ARBA00004141"/>
    </source>
</evidence>
<dbReference type="RefSeq" id="XP_005090741.1">
    <property type="nucleotide sequence ID" value="XM_005090684.3"/>
</dbReference>
<keyword evidence="3" id="KW-1133">Transmembrane helix</keyword>
<evidence type="ECO:0000313" key="6">
    <source>
        <dbReference type="RefSeq" id="XP_005090740.1"/>
    </source>
</evidence>
<evidence type="ECO:0000256" key="2">
    <source>
        <dbReference type="SAM" id="MobiDB-lite"/>
    </source>
</evidence>
<evidence type="ECO:0000259" key="4">
    <source>
        <dbReference type="PROSITE" id="PS50850"/>
    </source>
</evidence>
<feature type="transmembrane region" description="Helical" evidence="3">
    <location>
        <begin position="1076"/>
        <end position="1098"/>
    </location>
</feature>
<organism evidence="5 6">
    <name type="scientific">Aplysia californica</name>
    <name type="common">California sea hare</name>
    <dbReference type="NCBI Taxonomy" id="6500"/>
    <lineage>
        <taxon>Eukaryota</taxon>
        <taxon>Metazoa</taxon>
        <taxon>Spiralia</taxon>
        <taxon>Lophotrochozoa</taxon>
        <taxon>Mollusca</taxon>
        <taxon>Gastropoda</taxon>
        <taxon>Heterobranchia</taxon>
        <taxon>Euthyneura</taxon>
        <taxon>Tectipleura</taxon>
        <taxon>Aplysiida</taxon>
        <taxon>Aplysioidea</taxon>
        <taxon>Aplysiidae</taxon>
        <taxon>Aplysia</taxon>
    </lineage>
</organism>
<evidence type="ECO:0000256" key="3">
    <source>
        <dbReference type="SAM" id="Phobius"/>
    </source>
</evidence>
<feature type="region of interest" description="Disordered" evidence="2">
    <location>
        <begin position="57"/>
        <end position="102"/>
    </location>
</feature>
<feature type="compositionally biased region" description="Basic and acidic residues" evidence="2">
    <location>
        <begin position="1188"/>
        <end position="1199"/>
    </location>
</feature>
<feature type="transmembrane region" description="Helical" evidence="3">
    <location>
        <begin position="984"/>
        <end position="1005"/>
    </location>
</feature>
<feature type="compositionally biased region" description="Acidic residues" evidence="2">
    <location>
        <begin position="84"/>
        <end position="93"/>
    </location>
</feature>
<reference evidence="6 7" key="1">
    <citation type="submission" date="2025-05" db="UniProtKB">
        <authorList>
            <consortium name="RefSeq"/>
        </authorList>
    </citation>
    <scope>IDENTIFICATION</scope>
</reference>
<dbReference type="InterPro" id="IPR011701">
    <property type="entry name" value="MFS"/>
</dbReference>
<feature type="region of interest" description="Disordered" evidence="2">
    <location>
        <begin position="638"/>
        <end position="811"/>
    </location>
</feature>
<proteinExistence type="predicted"/>
<dbReference type="PANTHER" id="PTHR11360:SF284">
    <property type="entry name" value="EG:103B4.3 PROTEIN-RELATED"/>
    <property type="match status" value="1"/>
</dbReference>
<feature type="compositionally biased region" description="Polar residues" evidence="2">
    <location>
        <begin position="679"/>
        <end position="704"/>
    </location>
</feature>
<dbReference type="GeneID" id="101851621"/>
<feature type="compositionally biased region" description="Low complexity" evidence="2">
    <location>
        <begin position="715"/>
        <end position="776"/>
    </location>
</feature>
<dbReference type="InterPro" id="IPR050327">
    <property type="entry name" value="Proton-linked_MCT"/>
</dbReference>
<feature type="region of interest" description="Disordered" evidence="2">
    <location>
        <begin position="1120"/>
        <end position="1199"/>
    </location>
</feature>
<feature type="domain" description="Major facilitator superfamily (MFS) profile" evidence="4">
    <location>
        <begin position="918"/>
        <end position="1199"/>
    </location>
</feature>
<feature type="transmembrane region" description="Helical" evidence="3">
    <location>
        <begin position="496"/>
        <end position="518"/>
    </location>
</feature>
<dbReference type="Pfam" id="PF07690">
    <property type="entry name" value="MFS_1"/>
    <property type="match status" value="2"/>
</dbReference>
<dbReference type="RefSeq" id="XP_005090740.1">
    <property type="nucleotide sequence ID" value="XM_005090683.3"/>
</dbReference>
<accession>A0ABM0JCT2</accession>
<feature type="transmembrane region" description="Helical" evidence="3">
    <location>
        <begin position="1011"/>
        <end position="1032"/>
    </location>
</feature>